<evidence type="ECO:0000256" key="7">
    <source>
        <dbReference type="SAM" id="Phobius"/>
    </source>
</evidence>
<dbReference type="NCBIfam" id="TIGR00247">
    <property type="entry name" value="endolytic transglycosylase MltG"/>
    <property type="match status" value="1"/>
</dbReference>
<dbReference type="AlphaFoldDB" id="A0A2M6WB83"/>
<feature type="transmembrane region" description="Helical" evidence="7">
    <location>
        <begin position="6"/>
        <end position="29"/>
    </location>
</feature>
<dbReference type="PANTHER" id="PTHR30518">
    <property type="entry name" value="ENDOLYTIC MUREIN TRANSGLYCOSYLASE"/>
    <property type="match status" value="1"/>
</dbReference>
<accession>A0A2M6WB83</accession>
<dbReference type="Pfam" id="PF02618">
    <property type="entry name" value="YceG"/>
    <property type="match status" value="1"/>
</dbReference>
<evidence type="ECO:0000256" key="5">
    <source>
        <dbReference type="ARBA" id="ARBA00023239"/>
    </source>
</evidence>
<proteinExistence type="predicted"/>
<dbReference type="Gene3D" id="3.30.1490.480">
    <property type="entry name" value="Endolytic murein transglycosylase"/>
    <property type="match status" value="1"/>
</dbReference>
<dbReference type="Proteomes" id="UP000231464">
    <property type="component" value="Unassembled WGS sequence"/>
</dbReference>
<evidence type="ECO:0000256" key="2">
    <source>
        <dbReference type="ARBA" id="ARBA00022692"/>
    </source>
</evidence>
<keyword evidence="4 7" id="KW-0472">Membrane</keyword>
<keyword evidence="1" id="KW-1003">Cell membrane</keyword>
<organism evidence="8 9">
    <name type="scientific">Candidatus Kuenenbacteria bacterium CG10_big_fil_rev_8_21_14_0_10_36_11</name>
    <dbReference type="NCBI Taxonomy" id="1974618"/>
    <lineage>
        <taxon>Bacteria</taxon>
        <taxon>Candidatus Kueneniibacteriota</taxon>
    </lineage>
</organism>
<name>A0A2M6WB83_9BACT</name>
<evidence type="ECO:0000256" key="1">
    <source>
        <dbReference type="ARBA" id="ARBA00022475"/>
    </source>
</evidence>
<evidence type="ECO:0000256" key="3">
    <source>
        <dbReference type="ARBA" id="ARBA00022989"/>
    </source>
</evidence>
<keyword evidence="5" id="KW-0456">Lyase</keyword>
<dbReference type="PANTHER" id="PTHR30518:SF2">
    <property type="entry name" value="ENDOLYTIC MUREIN TRANSGLYCOSYLASE"/>
    <property type="match status" value="1"/>
</dbReference>
<evidence type="ECO:0000313" key="9">
    <source>
        <dbReference type="Proteomes" id="UP000231464"/>
    </source>
</evidence>
<evidence type="ECO:0000256" key="4">
    <source>
        <dbReference type="ARBA" id="ARBA00023136"/>
    </source>
</evidence>
<dbReference type="InterPro" id="IPR003770">
    <property type="entry name" value="MLTG-like"/>
</dbReference>
<evidence type="ECO:0000313" key="8">
    <source>
        <dbReference type="EMBL" id="PIT89935.1"/>
    </source>
</evidence>
<reference evidence="9" key="1">
    <citation type="submission" date="2017-09" db="EMBL/GenBank/DDBJ databases">
        <title>Depth-based differentiation of microbial function through sediment-hosted aquifers and enrichment of novel symbionts in the deep terrestrial subsurface.</title>
        <authorList>
            <person name="Probst A.J."/>
            <person name="Ladd B."/>
            <person name="Jarett J.K."/>
            <person name="Geller-Mcgrath D.E."/>
            <person name="Sieber C.M.K."/>
            <person name="Emerson J.B."/>
            <person name="Anantharaman K."/>
            <person name="Thomas B.C."/>
            <person name="Malmstrom R."/>
            <person name="Stieglmeier M."/>
            <person name="Klingl A."/>
            <person name="Woyke T."/>
            <person name="Ryan C.M."/>
            <person name="Banfield J.F."/>
        </authorList>
    </citation>
    <scope>NUCLEOTIDE SEQUENCE [LARGE SCALE GENOMIC DNA]</scope>
</reference>
<comment type="caution">
    <text evidence="8">The sequence shown here is derived from an EMBL/GenBank/DDBJ whole genome shotgun (WGS) entry which is preliminary data.</text>
</comment>
<keyword evidence="2 7" id="KW-0812">Transmembrane</keyword>
<sequence length="235" mass="27060">MSKSLIFKILSILILIITLTTVFFIYQIYSKPNFKSEKEFVIQKGETVNQISRKLFTNDLIKSQMIFQVYLYLRGWQSSVQAGIYMLTPMNMAELAKTFVQGKVDNEISITLREGETLADLADELIKQKIINNKNDILNLTKVNNFKNDYDFLKNLPDNNLEGFLFPDTYRVYKDAAAEEVIKKMLDNFENKLTSALLTEIKAQNKSLYDILKMASILEKEIKNEKDGKIVAGIL</sequence>
<evidence type="ECO:0000256" key="6">
    <source>
        <dbReference type="ARBA" id="ARBA00023316"/>
    </source>
</evidence>
<gene>
    <name evidence="8" type="ORF">COU23_01350</name>
</gene>
<protein>
    <submittedName>
        <fullName evidence="8">Endolytic transglycosylase MltG</fullName>
    </submittedName>
</protein>
<feature type="non-terminal residue" evidence="8">
    <location>
        <position position="235"/>
    </location>
</feature>
<dbReference type="EMBL" id="PFBP01000020">
    <property type="protein sequence ID" value="PIT89935.1"/>
    <property type="molecule type" value="Genomic_DNA"/>
</dbReference>
<dbReference type="GO" id="GO:0016829">
    <property type="term" value="F:lyase activity"/>
    <property type="evidence" value="ECO:0007669"/>
    <property type="project" value="UniProtKB-KW"/>
</dbReference>
<keyword evidence="6" id="KW-0961">Cell wall biogenesis/degradation</keyword>
<dbReference type="GO" id="GO:0071555">
    <property type="term" value="P:cell wall organization"/>
    <property type="evidence" value="ECO:0007669"/>
    <property type="project" value="UniProtKB-KW"/>
</dbReference>
<keyword evidence="3 7" id="KW-1133">Transmembrane helix</keyword>